<dbReference type="Pfam" id="PF13717">
    <property type="entry name" value="Zn_ribbon_4"/>
    <property type="match status" value="1"/>
</dbReference>
<dbReference type="InterPro" id="IPR011723">
    <property type="entry name" value="Znf/thioredoxin_put"/>
</dbReference>
<dbReference type="NCBIfam" id="TIGR02098">
    <property type="entry name" value="MJ0042_CXXC"/>
    <property type="match status" value="1"/>
</dbReference>
<accession>A0A844ARM3</accession>
<reference evidence="4 5" key="1">
    <citation type="submission" date="2019-10" db="EMBL/GenBank/DDBJ databases">
        <title>Epibacterium sp. nov., isolated from seawater.</title>
        <authorList>
            <person name="Zhang X."/>
            <person name="Li N."/>
        </authorList>
    </citation>
    <scope>NUCLEOTIDE SEQUENCE [LARGE SCALE GENOMIC DNA]</scope>
    <source>
        <strain evidence="4 5">SM1969</strain>
    </source>
</reference>
<feature type="region of interest" description="Disordered" evidence="1">
    <location>
        <begin position="41"/>
        <end position="223"/>
    </location>
</feature>
<evidence type="ECO:0000313" key="4">
    <source>
        <dbReference type="EMBL" id="MQY42347.1"/>
    </source>
</evidence>
<sequence length="337" mass="36351">MRLTCPNCGAQYEVPEDVIPAEGRDVQCSNCGKTWFQESSAALAQRQADSPAASQAASPAPSQVSAPQVDEVEAATEPRAQAATPVGSTFSRAPATLSDAPVSAEAPAETSAMEPPEETDEAEEDFSDPAAEFFSTSVDAPDDDSEEDTPKEAPKPAQRKLDPAIASILRAEAQRETALRAAESEGLETQPELGLQSPPPEDLETRARETRERMSRLDDDSVEVMRSPRRELLPDIEEINSSLGQGDTSSVLADDDATELAQPRRRGFVRGFLFAVLIAIALVLVYQNSATIAQQVPEAEPYLQSYVNWVDETRVWLQMQAEQLAADPKTPAPAVSQ</sequence>
<protein>
    <submittedName>
        <fullName evidence="4">Thioredoxin</fullName>
    </submittedName>
</protein>
<proteinExistence type="predicted"/>
<feature type="transmembrane region" description="Helical" evidence="2">
    <location>
        <begin position="268"/>
        <end position="286"/>
    </location>
</feature>
<name>A0A844ARM3_9RHOB</name>
<feature type="compositionally biased region" description="Low complexity" evidence="1">
    <location>
        <begin position="44"/>
        <end position="68"/>
    </location>
</feature>
<comment type="caution">
    <text evidence="4">The sequence shown here is derived from an EMBL/GenBank/DDBJ whole genome shotgun (WGS) entry which is preliminary data.</text>
</comment>
<keyword evidence="5" id="KW-1185">Reference proteome</keyword>
<feature type="domain" description="Zinc finger/thioredoxin putative" evidence="3">
    <location>
        <begin position="1"/>
        <end position="36"/>
    </location>
</feature>
<evidence type="ECO:0000256" key="2">
    <source>
        <dbReference type="SAM" id="Phobius"/>
    </source>
</evidence>
<feature type="compositionally biased region" description="Acidic residues" evidence="1">
    <location>
        <begin position="115"/>
        <end position="127"/>
    </location>
</feature>
<gene>
    <name evidence="4" type="ORF">GG681_06810</name>
</gene>
<feature type="compositionally biased region" description="Basic and acidic residues" evidence="1">
    <location>
        <begin position="148"/>
        <end position="162"/>
    </location>
</feature>
<keyword evidence="2" id="KW-0472">Membrane</keyword>
<keyword evidence="2" id="KW-1133">Transmembrane helix</keyword>
<evidence type="ECO:0000256" key="1">
    <source>
        <dbReference type="SAM" id="MobiDB-lite"/>
    </source>
</evidence>
<evidence type="ECO:0000313" key="5">
    <source>
        <dbReference type="Proteomes" id="UP000436694"/>
    </source>
</evidence>
<dbReference type="AlphaFoldDB" id="A0A844ARM3"/>
<organism evidence="4 5">
    <name type="scientific">Tritonibacter aquimaris</name>
    <dbReference type="NCBI Taxonomy" id="2663379"/>
    <lineage>
        <taxon>Bacteria</taxon>
        <taxon>Pseudomonadati</taxon>
        <taxon>Pseudomonadota</taxon>
        <taxon>Alphaproteobacteria</taxon>
        <taxon>Rhodobacterales</taxon>
        <taxon>Paracoccaceae</taxon>
        <taxon>Tritonibacter</taxon>
    </lineage>
</organism>
<evidence type="ECO:0000259" key="3">
    <source>
        <dbReference type="Pfam" id="PF13717"/>
    </source>
</evidence>
<keyword evidence="2" id="KW-0812">Transmembrane</keyword>
<feature type="compositionally biased region" description="Basic and acidic residues" evidence="1">
    <location>
        <begin position="203"/>
        <end position="219"/>
    </location>
</feature>
<dbReference type="Proteomes" id="UP000436694">
    <property type="component" value="Unassembled WGS sequence"/>
</dbReference>
<dbReference type="RefSeq" id="WP_153546430.1">
    <property type="nucleotide sequence ID" value="NZ_WIXK01000003.1"/>
</dbReference>
<dbReference type="EMBL" id="WIXK01000003">
    <property type="protein sequence ID" value="MQY42347.1"/>
    <property type="molecule type" value="Genomic_DNA"/>
</dbReference>